<proteinExistence type="predicted"/>
<dbReference type="GO" id="GO:0000976">
    <property type="term" value="F:transcription cis-regulatory region binding"/>
    <property type="evidence" value="ECO:0007669"/>
    <property type="project" value="TreeGrafter"/>
</dbReference>
<dbReference type="RefSeq" id="WP_129229141.1">
    <property type="nucleotide sequence ID" value="NZ_QYBB01000042.1"/>
</dbReference>
<dbReference type="PANTHER" id="PTHR30055">
    <property type="entry name" value="HTH-TYPE TRANSCRIPTIONAL REGULATOR RUTR"/>
    <property type="match status" value="1"/>
</dbReference>
<evidence type="ECO:0000256" key="1">
    <source>
        <dbReference type="ARBA" id="ARBA00023125"/>
    </source>
</evidence>
<dbReference type="InterPro" id="IPR036271">
    <property type="entry name" value="Tet_transcr_reg_TetR-rel_C_sf"/>
</dbReference>
<reference evidence="4 5" key="1">
    <citation type="submission" date="2018-12" db="EMBL/GenBank/DDBJ databases">
        <authorList>
            <person name="Grouzdev D.S."/>
            <person name="Krutkina M.S."/>
        </authorList>
    </citation>
    <scope>NUCLEOTIDE SEQUENCE [LARGE SCALE GENOMIC DNA]</scope>
    <source>
        <strain evidence="4 5">RmlP026</strain>
    </source>
</reference>
<dbReference type="Gene3D" id="1.10.357.10">
    <property type="entry name" value="Tetracycline Repressor, domain 2"/>
    <property type="match status" value="1"/>
</dbReference>
<evidence type="ECO:0000256" key="2">
    <source>
        <dbReference type="PROSITE-ProRule" id="PRU00335"/>
    </source>
</evidence>
<dbReference type="EMBL" id="QYBB01000042">
    <property type="protein sequence ID" value="RYC29713.1"/>
    <property type="molecule type" value="Genomic_DNA"/>
</dbReference>
<dbReference type="PROSITE" id="PS50977">
    <property type="entry name" value="HTH_TETR_2"/>
    <property type="match status" value="1"/>
</dbReference>
<name>A0A4Q2TZY1_9HYPH</name>
<dbReference type="InterPro" id="IPR009057">
    <property type="entry name" value="Homeodomain-like_sf"/>
</dbReference>
<dbReference type="OrthoDB" id="2356263at2"/>
<sequence length="204" mass="21415">MTRERTSNLYQGVPLEQRRAARRAALIRAAVAVYGERGYRAATVKSVCAAAGLTERYFYESFANSEALLVASYEAVIDAMLGEMRAAVVGAPAEARAPAVLRSYYAMLRREPEAARVFLVEIAGVSPAVDRVSGAALKAFGLLLDAAVNGADASPASPALLRAGVTGGVIHIALRWIAGGHAEPFDAVVEQAVRLCGTLKPAAT</sequence>
<dbReference type="Proteomes" id="UP000290759">
    <property type="component" value="Unassembled WGS sequence"/>
</dbReference>
<evidence type="ECO:0000313" key="4">
    <source>
        <dbReference type="EMBL" id="RYC29713.1"/>
    </source>
</evidence>
<feature type="DNA-binding region" description="H-T-H motif" evidence="2">
    <location>
        <begin position="43"/>
        <end position="62"/>
    </location>
</feature>
<keyword evidence="1 2" id="KW-0238">DNA-binding</keyword>
<dbReference type="PANTHER" id="PTHR30055:SF226">
    <property type="entry name" value="HTH-TYPE TRANSCRIPTIONAL REGULATOR PKSA"/>
    <property type="match status" value="1"/>
</dbReference>
<dbReference type="Pfam" id="PF00440">
    <property type="entry name" value="TetR_N"/>
    <property type="match status" value="1"/>
</dbReference>
<comment type="caution">
    <text evidence="4">The sequence shown here is derived from an EMBL/GenBank/DDBJ whole genome shotgun (WGS) entry which is preliminary data.</text>
</comment>
<protein>
    <submittedName>
        <fullName evidence="4">TetR/AcrR family transcriptional regulator</fullName>
    </submittedName>
</protein>
<feature type="domain" description="HTH tetR-type" evidence="3">
    <location>
        <begin position="20"/>
        <end position="80"/>
    </location>
</feature>
<accession>A0A4Q2TZY1</accession>
<dbReference type="InterPro" id="IPR050109">
    <property type="entry name" value="HTH-type_TetR-like_transc_reg"/>
</dbReference>
<evidence type="ECO:0000259" key="3">
    <source>
        <dbReference type="PROSITE" id="PS50977"/>
    </source>
</evidence>
<reference evidence="4 5" key="2">
    <citation type="submission" date="2019-02" db="EMBL/GenBank/DDBJ databases">
        <title>'Lichenibacterium ramalinii' gen. nov. sp. nov., 'Lichenibacterium minor' gen. nov. sp. nov.</title>
        <authorList>
            <person name="Pankratov T."/>
        </authorList>
    </citation>
    <scope>NUCLEOTIDE SEQUENCE [LARGE SCALE GENOMIC DNA]</scope>
    <source>
        <strain evidence="4 5">RmlP026</strain>
    </source>
</reference>
<keyword evidence="5" id="KW-1185">Reference proteome</keyword>
<organism evidence="4 5">
    <name type="scientific">Lichenibacterium minor</name>
    <dbReference type="NCBI Taxonomy" id="2316528"/>
    <lineage>
        <taxon>Bacteria</taxon>
        <taxon>Pseudomonadati</taxon>
        <taxon>Pseudomonadota</taxon>
        <taxon>Alphaproteobacteria</taxon>
        <taxon>Hyphomicrobiales</taxon>
        <taxon>Lichenihabitantaceae</taxon>
        <taxon>Lichenibacterium</taxon>
    </lineage>
</organism>
<dbReference type="SUPFAM" id="SSF46689">
    <property type="entry name" value="Homeodomain-like"/>
    <property type="match status" value="1"/>
</dbReference>
<dbReference type="AlphaFoldDB" id="A0A4Q2TZY1"/>
<dbReference type="GO" id="GO:0003700">
    <property type="term" value="F:DNA-binding transcription factor activity"/>
    <property type="evidence" value="ECO:0007669"/>
    <property type="project" value="TreeGrafter"/>
</dbReference>
<gene>
    <name evidence="4" type="ORF">D3273_22505</name>
</gene>
<dbReference type="PRINTS" id="PR00455">
    <property type="entry name" value="HTHTETR"/>
</dbReference>
<dbReference type="InterPro" id="IPR001647">
    <property type="entry name" value="HTH_TetR"/>
</dbReference>
<evidence type="ECO:0000313" key="5">
    <source>
        <dbReference type="Proteomes" id="UP000290759"/>
    </source>
</evidence>
<dbReference type="SUPFAM" id="SSF48498">
    <property type="entry name" value="Tetracyclin repressor-like, C-terminal domain"/>
    <property type="match status" value="1"/>
</dbReference>